<gene>
    <name evidence="5" type="ORF">PR048_032473</name>
</gene>
<organism evidence="5 6">
    <name type="scientific">Dryococelus australis</name>
    <dbReference type="NCBI Taxonomy" id="614101"/>
    <lineage>
        <taxon>Eukaryota</taxon>
        <taxon>Metazoa</taxon>
        <taxon>Ecdysozoa</taxon>
        <taxon>Arthropoda</taxon>
        <taxon>Hexapoda</taxon>
        <taxon>Insecta</taxon>
        <taxon>Pterygota</taxon>
        <taxon>Neoptera</taxon>
        <taxon>Polyneoptera</taxon>
        <taxon>Phasmatodea</taxon>
        <taxon>Verophasmatodea</taxon>
        <taxon>Anareolatae</taxon>
        <taxon>Phasmatidae</taxon>
        <taxon>Eurycanthinae</taxon>
        <taxon>Dryococelus</taxon>
    </lineage>
</organism>
<dbReference type="EMBL" id="JARBHB010000016">
    <property type="protein sequence ID" value="KAJ8866613.1"/>
    <property type="molecule type" value="Genomic_DNA"/>
</dbReference>
<evidence type="ECO:0000313" key="5">
    <source>
        <dbReference type="EMBL" id="KAJ8866613.1"/>
    </source>
</evidence>
<dbReference type="Proteomes" id="UP001159363">
    <property type="component" value="Chromosome 15"/>
</dbReference>
<keyword evidence="1" id="KW-0479">Metal-binding</keyword>
<reference evidence="5 6" key="1">
    <citation type="submission" date="2023-02" db="EMBL/GenBank/DDBJ databases">
        <title>LHISI_Scaffold_Assembly.</title>
        <authorList>
            <person name="Stuart O.P."/>
            <person name="Cleave R."/>
            <person name="Magrath M.J.L."/>
            <person name="Mikheyev A.S."/>
        </authorList>
    </citation>
    <scope>NUCLEOTIDE SEQUENCE [LARGE SCALE GENOMIC DNA]</scope>
    <source>
        <strain evidence="5">Daus_M_001</strain>
        <tissue evidence="5">Leg muscle</tissue>
    </source>
</reference>
<name>A0ABQ9G342_9NEOP</name>
<accession>A0ABQ9G342</accession>
<evidence type="ECO:0000256" key="1">
    <source>
        <dbReference type="ARBA" id="ARBA00022723"/>
    </source>
</evidence>
<dbReference type="InterPro" id="IPR007588">
    <property type="entry name" value="Znf_FLYWCH"/>
</dbReference>
<evidence type="ECO:0000256" key="2">
    <source>
        <dbReference type="ARBA" id="ARBA00022771"/>
    </source>
</evidence>
<keyword evidence="2" id="KW-0863">Zinc-finger</keyword>
<keyword evidence="3" id="KW-0862">Zinc</keyword>
<protein>
    <recommendedName>
        <fullName evidence="4">FLYWCH-type domain-containing protein</fullName>
    </recommendedName>
</protein>
<comment type="caution">
    <text evidence="5">The sequence shown here is derived from an EMBL/GenBank/DDBJ whole genome shotgun (WGS) entry which is preliminary data.</text>
</comment>
<feature type="domain" description="FLYWCH-type" evidence="4">
    <location>
        <begin position="19"/>
        <end position="78"/>
    </location>
</feature>
<sequence length="101" mass="12101">MNGDIITLMNIQQKENIQYVLSQKGKPQLVYNNYLFNLDTVHQGRKFWHCYNYRNNKCHARAITEENCIEIRHPCHNHEPHTNMIEKKKLKNLQADFDTCI</sequence>
<evidence type="ECO:0000259" key="4">
    <source>
        <dbReference type="Pfam" id="PF04500"/>
    </source>
</evidence>
<evidence type="ECO:0000256" key="3">
    <source>
        <dbReference type="ARBA" id="ARBA00022833"/>
    </source>
</evidence>
<evidence type="ECO:0000313" key="6">
    <source>
        <dbReference type="Proteomes" id="UP001159363"/>
    </source>
</evidence>
<dbReference type="Pfam" id="PF04500">
    <property type="entry name" value="FLYWCH"/>
    <property type="match status" value="1"/>
</dbReference>
<dbReference type="Gene3D" id="2.20.25.240">
    <property type="match status" value="1"/>
</dbReference>
<proteinExistence type="predicted"/>
<keyword evidence="6" id="KW-1185">Reference proteome</keyword>